<dbReference type="Proteomes" id="UP000765509">
    <property type="component" value="Unassembled WGS sequence"/>
</dbReference>
<reference evidence="1" key="1">
    <citation type="submission" date="2021-03" db="EMBL/GenBank/DDBJ databases">
        <title>Draft genome sequence of rust myrtle Austropuccinia psidii MF-1, a brazilian biotype.</title>
        <authorList>
            <person name="Quecine M.C."/>
            <person name="Pachon D.M.R."/>
            <person name="Bonatelli M.L."/>
            <person name="Correr F.H."/>
            <person name="Franceschini L.M."/>
            <person name="Leite T.F."/>
            <person name="Margarido G.R.A."/>
            <person name="Almeida C.A."/>
            <person name="Ferrarezi J.A."/>
            <person name="Labate C.A."/>
        </authorList>
    </citation>
    <scope>NUCLEOTIDE SEQUENCE</scope>
    <source>
        <strain evidence="1">MF-1</strain>
    </source>
</reference>
<organism evidence="1 2">
    <name type="scientific">Austropuccinia psidii MF-1</name>
    <dbReference type="NCBI Taxonomy" id="1389203"/>
    <lineage>
        <taxon>Eukaryota</taxon>
        <taxon>Fungi</taxon>
        <taxon>Dikarya</taxon>
        <taxon>Basidiomycota</taxon>
        <taxon>Pucciniomycotina</taxon>
        <taxon>Pucciniomycetes</taxon>
        <taxon>Pucciniales</taxon>
        <taxon>Sphaerophragmiaceae</taxon>
        <taxon>Austropuccinia</taxon>
    </lineage>
</organism>
<evidence type="ECO:0000313" key="2">
    <source>
        <dbReference type="Proteomes" id="UP000765509"/>
    </source>
</evidence>
<gene>
    <name evidence="1" type="ORF">O181_078034</name>
</gene>
<comment type="caution">
    <text evidence="1">The sequence shown here is derived from an EMBL/GenBank/DDBJ whole genome shotgun (WGS) entry which is preliminary data.</text>
</comment>
<dbReference type="AlphaFoldDB" id="A0A9Q3FFP9"/>
<accession>A0A9Q3FFP9</accession>
<keyword evidence="2" id="KW-1185">Reference proteome</keyword>
<evidence type="ECO:0000313" key="1">
    <source>
        <dbReference type="EMBL" id="MBW0538319.1"/>
    </source>
</evidence>
<dbReference type="OrthoDB" id="413361at2759"/>
<proteinExistence type="predicted"/>
<protein>
    <recommendedName>
        <fullName evidence="3">Copia protein</fullName>
    </recommendedName>
</protein>
<dbReference type="CDD" id="cd09272">
    <property type="entry name" value="RNase_HI_RT_Ty1"/>
    <property type="match status" value="1"/>
</dbReference>
<evidence type="ECO:0008006" key="3">
    <source>
        <dbReference type="Google" id="ProtNLM"/>
    </source>
</evidence>
<name>A0A9Q3FFP9_9BASI</name>
<sequence length="120" mass="13512">MWQSKRQATVAASKAQAEYIALSFAAKEALWLSNMFSQFIHNSLPQLLSDNKTAIGIANESMSRKQTRHLIREFNIINEYIVKGKINLTWISTTDQLADIMTKSVGHVNVKKFLKGGNIT</sequence>
<dbReference type="EMBL" id="AVOT02042879">
    <property type="protein sequence ID" value="MBW0538319.1"/>
    <property type="molecule type" value="Genomic_DNA"/>
</dbReference>